<dbReference type="HOGENOM" id="CLU_516763_0_0_1"/>
<evidence type="ECO:0000256" key="6">
    <source>
        <dbReference type="SAM" id="MobiDB-lite"/>
    </source>
</evidence>
<reference evidence="7 8" key="1">
    <citation type="submission" date="2009-12" db="EMBL/GenBank/DDBJ databases">
        <title>The draft genome of Batrachochytrium dendrobatidis.</title>
        <authorList>
            <consortium name="US DOE Joint Genome Institute (JGI-PGF)"/>
            <person name="Kuo A."/>
            <person name="Salamov A."/>
            <person name="Schmutz J."/>
            <person name="Lucas S."/>
            <person name="Pitluck S."/>
            <person name="Rosenblum E."/>
            <person name="Stajich J."/>
            <person name="Eisen M."/>
            <person name="Grigoriev I.V."/>
        </authorList>
    </citation>
    <scope>NUCLEOTIDE SEQUENCE [LARGE SCALE GENOMIC DNA]</scope>
    <source>
        <strain evidence="8">JAM81 / FGSC 10211</strain>
    </source>
</reference>
<feature type="repeat" description="PPR" evidence="5">
    <location>
        <begin position="242"/>
        <end position="276"/>
    </location>
</feature>
<dbReference type="EMBL" id="GL882881">
    <property type="protein sequence ID" value="EGF81848.1"/>
    <property type="molecule type" value="Genomic_DNA"/>
</dbReference>
<keyword evidence="8" id="KW-1185">Reference proteome</keyword>
<comment type="similarity">
    <text evidence="1">Belongs to the CCM1 family.</text>
</comment>
<name>F4NZ87_BATDJ</name>
<evidence type="ECO:0000256" key="5">
    <source>
        <dbReference type="PROSITE-ProRule" id="PRU00708"/>
    </source>
</evidence>
<accession>F4NZ87</accession>
<dbReference type="PANTHER" id="PTHR47447:SF17">
    <property type="entry name" value="OS12G0638900 PROTEIN"/>
    <property type="match status" value="1"/>
</dbReference>
<comment type="subunit">
    <text evidence="4">Binds to mitochondrial small subunit 15S rRNA.</text>
</comment>
<proteinExistence type="inferred from homology"/>
<dbReference type="InterPro" id="IPR011990">
    <property type="entry name" value="TPR-like_helical_dom_sf"/>
</dbReference>
<sequence>MNRATRSVLHGLTAPHRHSSPRTPHIFTKRNYLLSGDDSLNQSTTTINARTEPTITSEHPNSNAFKIWPTITSQPPREIIKPEKRSRIYIDTENTSVALREALLSSELKKAWTAYRLLPASECLLLTHEDHSTLLGLLTAHTHSTIAEAHSVTVIFRMREHDIHLDIRDYHNLMRIYLANNNEAKMLDAMKTMQKVDGVQPDLICYNLLMALYAKSIPRRLDMLTNTWIESLRQMPWARLANMDGWAILIDGYARGGDVEGAEKMYEHVKSKAESAGMEIPAHVHEAAIRMYGLAGKLTDASRVFDFVLRREGPSTQSKTVGSAYQGVNEHLYDAMIEACQACNNLGLATMYFKQVMDMCDQWDEWWTASYLNRHSLITRGVLSLPIKLTPVYDRFKRRDGSNFISDNENRGHLCLLMELYQNQSKENFPRNRAYPLSITFDRMICLAAQANDSRLAFEYLCMHIAHNKPEDISFEYVIRMYIRMGNIDAAHQVYRAMAYFGFRPSVEIAAAITSYGPLDPNAPTTF</sequence>
<gene>
    <name evidence="7" type="ORF">BATDEDRAFT_23509</name>
</gene>
<dbReference type="InterPro" id="IPR002885">
    <property type="entry name" value="PPR_rpt"/>
</dbReference>
<protein>
    <recommendedName>
        <fullName evidence="9">Pentacotripeptide-repeat region of PRORP domain-containing protein</fullName>
    </recommendedName>
</protein>
<dbReference type="GO" id="GO:0003729">
    <property type="term" value="F:mRNA binding"/>
    <property type="evidence" value="ECO:0000318"/>
    <property type="project" value="GO_Central"/>
</dbReference>
<comment type="function">
    <text evidence="3">Regulates mitochondrial small subunit maturation by controlling 15S rRNA 5'-end processing. Localizes to the 5' precursor of the 15S rRNA in a position that is subsequently occupied by mS47 in the mature yeast mtSSU. Uses structure and sequence-specific RNA recognition, binding to a single-stranded region of the precursor and specifically recognizing bases -6 to -1. The exchange of Ccm1 for mS47 is coupled to the irreversible removal of precursor rRNA that is accompanied by conformational changes of the mitoribosomal proteins uS5m and mS26. These conformational changes signal completion of 5'-end rRNA processing through protection of the mature 5'-end of the 15S rRNA and stabilization of mS47. The removal of the 5' precursor together with the dissociation of Ccm1 may be catalyzed by the 5'-3' exoribonuclease Pet127. Involved in the specific removal of group I introns in mitochondrial encoded transcripts.</text>
</comment>
<organism evidence="7 8">
    <name type="scientific">Batrachochytrium dendrobatidis (strain JAM81 / FGSC 10211)</name>
    <name type="common">Frog chytrid fungus</name>
    <dbReference type="NCBI Taxonomy" id="684364"/>
    <lineage>
        <taxon>Eukaryota</taxon>
        <taxon>Fungi</taxon>
        <taxon>Fungi incertae sedis</taxon>
        <taxon>Chytridiomycota</taxon>
        <taxon>Chytridiomycota incertae sedis</taxon>
        <taxon>Chytridiomycetes</taxon>
        <taxon>Rhizophydiales</taxon>
        <taxon>Rhizophydiales incertae sedis</taxon>
        <taxon>Batrachochytrium</taxon>
    </lineage>
</organism>
<keyword evidence="2" id="KW-0677">Repeat</keyword>
<evidence type="ECO:0000256" key="2">
    <source>
        <dbReference type="ARBA" id="ARBA00022737"/>
    </source>
</evidence>
<dbReference type="Gene3D" id="1.25.40.10">
    <property type="entry name" value="Tetratricopeptide repeat domain"/>
    <property type="match status" value="3"/>
</dbReference>
<dbReference type="NCBIfam" id="TIGR00756">
    <property type="entry name" value="PPR"/>
    <property type="match status" value="1"/>
</dbReference>
<evidence type="ECO:0000256" key="1">
    <source>
        <dbReference type="ARBA" id="ARBA00006192"/>
    </source>
</evidence>
<dbReference type="Pfam" id="PF13812">
    <property type="entry name" value="PPR_3"/>
    <property type="match status" value="1"/>
</dbReference>
<evidence type="ECO:0000256" key="3">
    <source>
        <dbReference type="ARBA" id="ARBA00044493"/>
    </source>
</evidence>
<dbReference type="STRING" id="684364.F4NZ87"/>
<dbReference type="RefSeq" id="XP_006677301.1">
    <property type="nucleotide sequence ID" value="XM_006677238.1"/>
</dbReference>
<feature type="region of interest" description="Disordered" evidence="6">
    <location>
        <begin position="1"/>
        <end position="24"/>
    </location>
</feature>
<dbReference type="AlphaFoldDB" id="F4NZ87"/>
<dbReference type="OrthoDB" id="185373at2759"/>
<evidence type="ECO:0008006" key="9">
    <source>
        <dbReference type="Google" id="ProtNLM"/>
    </source>
</evidence>
<evidence type="ECO:0000313" key="7">
    <source>
        <dbReference type="EMBL" id="EGF81848.1"/>
    </source>
</evidence>
<dbReference type="PANTHER" id="PTHR47447">
    <property type="entry name" value="OS03G0856100 PROTEIN"/>
    <property type="match status" value="1"/>
</dbReference>
<dbReference type="InParanoid" id="F4NZ87"/>
<dbReference type="GeneID" id="18238232"/>
<dbReference type="Proteomes" id="UP000007241">
    <property type="component" value="Unassembled WGS sequence"/>
</dbReference>
<evidence type="ECO:0000256" key="4">
    <source>
        <dbReference type="ARBA" id="ARBA00044511"/>
    </source>
</evidence>
<evidence type="ECO:0000313" key="8">
    <source>
        <dbReference type="Proteomes" id="UP000007241"/>
    </source>
</evidence>
<dbReference type="PROSITE" id="PS51375">
    <property type="entry name" value="PPR"/>
    <property type="match status" value="2"/>
</dbReference>
<feature type="repeat" description="PPR" evidence="5">
    <location>
        <begin position="471"/>
        <end position="505"/>
    </location>
</feature>